<organism evidence="1 2">
    <name type="scientific">Candidatus Nitronauta litoralis</name>
    <dbReference type="NCBI Taxonomy" id="2705533"/>
    <lineage>
        <taxon>Bacteria</taxon>
        <taxon>Pseudomonadati</taxon>
        <taxon>Nitrospinota/Tectimicrobiota group</taxon>
        <taxon>Nitrospinota</taxon>
        <taxon>Nitrospinia</taxon>
        <taxon>Nitrospinales</taxon>
        <taxon>Nitrospinaceae</taxon>
        <taxon>Candidatus Nitronauta</taxon>
    </lineage>
</organism>
<sequence length="127" mass="14114">MSDIQDEGKVWLRGQVKPLPAVKFEDSIVIPDLQYGEISTVWGVAQGLCVDVHIKEMKTRIARLFPKDIHGDSPGTLFSGFDNTKHADILAALPDNKAVLEKTFCGDDYGKVELMSPKTFFEFANLT</sequence>
<evidence type="ECO:0000313" key="2">
    <source>
        <dbReference type="Proteomes" id="UP000594688"/>
    </source>
</evidence>
<proteinExistence type="predicted"/>
<protein>
    <submittedName>
        <fullName evidence="1">Uncharacterized protein</fullName>
    </submittedName>
</protein>
<gene>
    <name evidence="1" type="ORF">G3M70_16095</name>
</gene>
<accession>A0A7T0BYJ5</accession>
<reference evidence="1 2" key="1">
    <citation type="submission" date="2020-02" db="EMBL/GenBank/DDBJ databases">
        <title>Genomic and physiological characterization of two novel Nitrospinaceae genera.</title>
        <authorList>
            <person name="Mueller A.J."/>
            <person name="Jung M.-Y."/>
            <person name="Strachan C.R."/>
            <person name="Herbold C.W."/>
            <person name="Kirkegaard R.H."/>
            <person name="Daims H."/>
        </authorList>
    </citation>
    <scope>NUCLEOTIDE SEQUENCE [LARGE SCALE GENOMIC DNA]</scope>
    <source>
        <strain evidence="1">EB</strain>
    </source>
</reference>
<dbReference type="AlphaFoldDB" id="A0A7T0BYJ5"/>
<evidence type="ECO:0000313" key="1">
    <source>
        <dbReference type="EMBL" id="QPJ63314.1"/>
    </source>
</evidence>
<dbReference type="KEGG" id="nli:G3M70_16095"/>
<dbReference type="EMBL" id="CP048685">
    <property type="protein sequence ID" value="QPJ63314.1"/>
    <property type="molecule type" value="Genomic_DNA"/>
</dbReference>
<dbReference type="Proteomes" id="UP000594688">
    <property type="component" value="Chromosome"/>
</dbReference>
<name>A0A7T0BYJ5_9BACT</name>